<reference evidence="3" key="1">
    <citation type="journal article" date="2021" name="Sci. Adv.">
        <title>The American lobster genome reveals insights on longevity, neural, and immune adaptations.</title>
        <authorList>
            <person name="Polinski J.M."/>
            <person name="Zimin A.V."/>
            <person name="Clark K.F."/>
            <person name="Kohn A.B."/>
            <person name="Sadowski N."/>
            <person name="Timp W."/>
            <person name="Ptitsyn A."/>
            <person name="Khanna P."/>
            <person name="Romanova D.Y."/>
            <person name="Williams P."/>
            <person name="Greenwood S.J."/>
            <person name="Moroz L.L."/>
            <person name="Walt D.R."/>
            <person name="Bodnar A.G."/>
        </authorList>
    </citation>
    <scope>NUCLEOTIDE SEQUENCE</scope>
    <source>
        <strain evidence="3">GMGI-L3</strain>
    </source>
</reference>
<feature type="transmembrane region" description="Helical" evidence="2">
    <location>
        <begin position="12"/>
        <end position="33"/>
    </location>
</feature>
<evidence type="ECO:0000256" key="1">
    <source>
        <dbReference type="SAM" id="MobiDB-lite"/>
    </source>
</evidence>
<feature type="region of interest" description="Disordered" evidence="1">
    <location>
        <begin position="507"/>
        <end position="593"/>
    </location>
</feature>
<dbReference type="EMBL" id="JAHLQT010026473">
    <property type="protein sequence ID" value="KAG7163393.1"/>
    <property type="molecule type" value="Genomic_DNA"/>
</dbReference>
<proteinExistence type="predicted"/>
<accession>A0A8J5JYI6</accession>
<sequence>MRLVGADTWQLLVVVAVLSTLLGVMLLMGGVWVCVVCRRRGSCTHLSRINWPRHGWGENNEEEGRFPPAQRGKVELDSLPKRAITPLDQHPPPLNAHINNSGISRGLGLGASCLPEQLPALPAPRSWTPSPPFDPHHKQTPPKSYNQASTNILNCDNDIARPVTCSRSRERGRKDGEKSLYGSRACTSPYKPRYNTPTSDHSLPPSTHTNSSSYITLGFAQKSKKRRGEAFEAWNTPSNACYNKRYKRRIRKATGRRSRRQRELDAIERNQNGRKWCDSHGRNHQEPSENTVNMLRGDGNVELPAACSSCCGTPPCYHQLPHPHVSIPESRHVEPFRTGCFYDLTSNPMKRSKMSTLVEGWKQGKQSKGRGNERVVEPSTPHLPPPNPPSPTTKRTSPPRRFMETQQERHTIPIVLTYPSPEPKPQWMQRFQASRNSGVWHTQRRQSHEPTHYNHHHCHQKHDDQQECDDPDRAVARRIALKYGFCQVCGIQKYHNQVSHLAGVSACPRKKSRCTQTQGDDTQELTHDPTPSLSWDNLTPDPSPALTDTLGNTRTPEGAVGTAALDSHAQPTYQLSPHGDDNLYRCNDERDHY</sequence>
<organism evidence="3 4">
    <name type="scientific">Homarus americanus</name>
    <name type="common">American lobster</name>
    <dbReference type="NCBI Taxonomy" id="6706"/>
    <lineage>
        <taxon>Eukaryota</taxon>
        <taxon>Metazoa</taxon>
        <taxon>Ecdysozoa</taxon>
        <taxon>Arthropoda</taxon>
        <taxon>Crustacea</taxon>
        <taxon>Multicrustacea</taxon>
        <taxon>Malacostraca</taxon>
        <taxon>Eumalacostraca</taxon>
        <taxon>Eucarida</taxon>
        <taxon>Decapoda</taxon>
        <taxon>Pleocyemata</taxon>
        <taxon>Astacidea</taxon>
        <taxon>Nephropoidea</taxon>
        <taxon>Nephropidae</taxon>
        <taxon>Homarus</taxon>
    </lineage>
</organism>
<keyword evidence="4" id="KW-1185">Reference proteome</keyword>
<evidence type="ECO:0000256" key="2">
    <source>
        <dbReference type="SAM" id="Phobius"/>
    </source>
</evidence>
<feature type="compositionally biased region" description="Polar residues" evidence="1">
    <location>
        <begin position="195"/>
        <end position="210"/>
    </location>
</feature>
<comment type="caution">
    <text evidence="3">The sequence shown here is derived from an EMBL/GenBank/DDBJ whole genome shotgun (WGS) entry which is preliminary data.</text>
</comment>
<keyword evidence="2" id="KW-1133">Transmembrane helix</keyword>
<dbReference type="AlphaFoldDB" id="A0A8J5JYI6"/>
<name>A0A8J5JYI6_HOMAM</name>
<feature type="compositionally biased region" description="Pro residues" evidence="1">
    <location>
        <begin position="381"/>
        <end position="391"/>
    </location>
</feature>
<protein>
    <submittedName>
        <fullName evidence="3">Uncharacterized protein</fullName>
    </submittedName>
</protein>
<evidence type="ECO:0000313" key="3">
    <source>
        <dbReference type="EMBL" id="KAG7163393.1"/>
    </source>
</evidence>
<keyword evidence="2" id="KW-0812">Transmembrane</keyword>
<feature type="region of interest" description="Disordered" evidence="1">
    <location>
        <begin position="360"/>
        <end position="404"/>
    </location>
</feature>
<feature type="compositionally biased region" description="Basic and acidic residues" evidence="1">
    <location>
        <begin position="167"/>
        <end position="178"/>
    </location>
</feature>
<feature type="region of interest" description="Disordered" evidence="1">
    <location>
        <begin position="165"/>
        <end position="210"/>
    </location>
</feature>
<dbReference type="Proteomes" id="UP000747542">
    <property type="component" value="Unassembled WGS sequence"/>
</dbReference>
<feature type="region of interest" description="Disordered" evidence="1">
    <location>
        <begin position="120"/>
        <end position="145"/>
    </location>
</feature>
<keyword evidence="2" id="KW-0472">Membrane</keyword>
<evidence type="ECO:0000313" key="4">
    <source>
        <dbReference type="Proteomes" id="UP000747542"/>
    </source>
</evidence>
<feature type="compositionally biased region" description="Basic and acidic residues" evidence="1">
    <location>
        <begin position="578"/>
        <end position="593"/>
    </location>
</feature>
<gene>
    <name evidence="3" type="ORF">Hamer_G004531</name>
</gene>